<evidence type="ECO:0000313" key="2">
    <source>
        <dbReference type="EMBL" id="WLQ37502.1"/>
    </source>
</evidence>
<evidence type="ECO:0000256" key="1">
    <source>
        <dbReference type="SAM" id="MobiDB-lite"/>
    </source>
</evidence>
<dbReference type="Proteomes" id="UP001239522">
    <property type="component" value="Chromosome"/>
</dbReference>
<keyword evidence="3" id="KW-1185">Reference proteome</keyword>
<proteinExistence type="predicted"/>
<protein>
    <submittedName>
        <fullName evidence="2">Uncharacterized protein</fullName>
    </submittedName>
</protein>
<dbReference type="RefSeq" id="WP_306059767.1">
    <property type="nucleotide sequence ID" value="NZ_CP120997.1"/>
</dbReference>
<feature type="compositionally biased region" description="Acidic residues" evidence="1">
    <location>
        <begin position="1"/>
        <end position="11"/>
    </location>
</feature>
<reference evidence="2 3" key="1">
    <citation type="submission" date="2023-03" db="EMBL/GenBank/DDBJ databases">
        <title>Isolation and description of six Streptomyces strains from soil environments, able to metabolize different microbial glucans.</title>
        <authorList>
            <person name="Widen T."/>
            <person name="Larsbrink J."/>
        </authorList>
    </citation>
    <scope>NUCLEOTIDE SEQUENCE [LARGE SCALE GENOMIC DNA]</scope>
    <source>
        <strain evidence="2 3">Mut1</strain>
    </source>
</reference>
<dbReference type="EMBL" id="CP120997">
    <property type="protein sequence ID" value="WLQ37502.1"/>
    <property type="molecule type" value="Genomic_DNA"/>
</dbReference>
<feature type="region of interest" description="Disordered" evidence="1">
    <location>
        <begin position="1"/>
        <end position="44"/>
    </location>
</feature>
<accession>A0ABY9HSF9</accession>
<feature type="compositionally biased region" description="Gly residues" evidence="1">
    <location>
        <begin position="16"/>
        <end position="29"/>
    </location>
</feature>
<organism evidence="2 3">
    <name type="scientific">Streptomyces castrisilvae</name>
    <dbReference type="NCBI Taxonomy" id="3033811"/>
    <lineage>
        <taxon>Bacteria</taxon>
        <taxon>Bacillati</taxon>
        <taxon>Actinomycetota</taxon>
        <taxon>Actinomycetes</taxon>
        <taxon>Kitasatosporales</taxon>
        <taxon>Streptomycetaceae</taxon>
        <taxon>Streptomyces</taxon>
    </lineage>
</organism>
<name>A0ABY9HSF9_9ACTN</name>
<evidence type="ECO:0000313" key="3">
    <source>
        <dbReference type="Proteomes" id="UP001239522"/>
    </source>
</evidence>
<sequence>MADEAGVDEGDPVCGRDGGQQSGGFGDVGGCPDVEAQRPKIVLQ</sequence>
<gene>
    <name evidence="2" type="ORF">P8A18_30475</name>
</gene>